<dbReference type="InterPro" id="IPR050902">
    <property type="entry name" value="ABC_Transporter_SBP"/>
</dbReference>
<dbReference type="InterPro" id="IPR057149">
    <property type="entry name" value="DUF7827"/>
</dbReference>
<feature type="domain" description="Fe/B12 periplasmic-binding" evidence="2">
    <location>
        <begin position="66"/>
        <end position="309"/>
    </location>
</feature>
<reference evidence="3 4" key="2">
    <citation type="journal article" date="2016" name="Stand. Genomic Sci.">
        <title>Complete genome sequence of 'Halanaeroarchaeum sulfurireducens' M27-SA2, a sulfur-reducing and acetate-oxidizing haloarchaeon from the deep-sea hypersaline anoxic lake Medee.</title>
        <authorList>
            <person name="Messina E."/>
            <person name="Sorokin D.Y."/>
            <person name="Kublanov I.V."/>
            <person name="Toshchakov S."/>
            <person name="Lopatina A."/>
            <person name="Arcadi E."/>
            <person name="Smedile F."/>
            <person name="La Spada G."/>
            <person name="La Cono V."/>
            <person name="Yakimov M.M."/>
        </authorList>
    </citation>
    <scope>NUCLEOTIDE SEQUENCE [LARGE SCALE GENOMIC DNA]</scope>
    <source>
        <strain evidence="3 4">M27-SA2</strain>
    </source>
</reference>
<feature type="region of interest" description="Disordered" evidence="1">
    <location>
        <begin position="983"/>
        <end position="1029"/>
    </location>
</feature>
<proteinExistence type="predicted"/>
<dbReference type="KEGG" id="hsf:HLASA_1504"/>
<gene>
    <name evidence="3" type="ORF">HLASA_1504</name>
</gene>
<sequence>MRTQHERGIAIGIALLVVLGGLVGPVGATVVASDPAATAPSEDCAFPVERTDATGEPVTVEEEPETVVTLNPSAAQTMWEIGEREKVNGVSEYATYLEGAEDLTTVGAWSVDVETVVKLDPDLVLAPNTVPPETVEKLRDSGLTVYKFEMATSLADVQSKTRLTGELVGACDAADRRADEMVDTLADLETAVEGEDRPRVLYHMGGGYTAGEGTFIDSIIEAAGGTNVAAQAGIDGYAEISEEIVVEQDPQWIFTNSDIGSVPSSSGYEQTTALEKNQTLVVNANYVSQPAPRTVRPVEEITRFLHPTAYHGAMSDGIDFDESLDSNAIHWRGQEIFVADTTADRDTLTLRQVDADGELAGTLVKQFSFSDGSTQVLDTAEYEPGSYAFTEDGDVITVEDGTVTAVTDSSSDAVADGSFAIVEQTFAASFVDENGDPVSAISGSGAGATTPVRFESNRASYDVVVSSDDFEYDDPELARTVLRSSAFGREDVRLDHDAEEFILEGVRDGAYTVDFTDRDPGTYDFEFEVVDTAVADNASIAITEGEPALELDTNSASVHRGDVAEIDIDFINGATEGTLLVGDPSTDGYRANVSLVDDGDGSLTVAVNTYLAGTNPSKADHAAGDIIWAESNGDRATPENGADPSQELDGLLDTGRYEVAVATENDVDRAAATSDDVETLVVEPRKTHALSTWRVGPGNAGHLDAPSDIPRLTRNKILTETELVTPGDYLVAEISASGLEGLLGREADLDDGAITDDFEDAISPANTSAETWKGPRTESFGLFLEASDPAKNREPRRVDLHDREFETVLYNGTQDTYYAVVDLDEVVDEKPGALDEDTTYDVVFSVMDSRLLGYDESAWATEGDDLHETVSASIAVWEADATFRTKSVPDGEGVVVAPADEQTITGQTTLAPGSEVLVSVHTDGPDPFFKSDSAVEVLPNGTFATEFDFSDRGANEPFEVSVSSPRFEEETVTTEGFVVSPATTTAVPTPTQSPTTERSTVELTVESTESTAAGTTSASPVSETSQTSTPGFGVPVALGGLLLALVFSVRP</sequence>
<evidence type="ECO:0000259" key="2">
    <source>
        <dbReference type="PROSITE" id="PS50983"/>
    </source>
</evidence>
<name>A0A0N9N5M3_9EURY</name>
<dbReference type="PROSITE" id="PS50983">
    <property type="entry name" value="FE_B12_PBP"/>
    <property type="match status" value="1"/>
</dbReference>
<organism evidence="3 4">
    <name type="scientific">Halanaeroarchaeum sulfurireducens</name>
    <dbReference type="NCBI Taxonomy" id="1604004"/>
    <lineage>
        <taxon>Archaea</taxon>
        <taxon>Methanobacteriati</taxon>
        <taxon>Methanobacteriota</taxon>
        <taxon>Stenosarchaea group</taxon>
        <taxon>Halobacteria</taxon>
        <taxon>Halobacteriales</taxon>
        <taxon>Halobacteriaceae</taxon>
        <taxon>Halanaeroarchaeum</taxon>
    </lineage>
</organism>
<dbReference type="Proteomes" id="UP000060390">
    <property type="component" value="Chromosome"/>
</dbReference>
<accession>A0A0N9N5M3</accession>
<reference evidence="4" key="1">
    <citation type="submission" date="2015-05" db="EMBL/GenBank/DDBJ databases">
        <title>Complete genome sequence of Halanaeroarchaeum sulfurireducens type strain M27-SA2, a sulfate-reducer haloarchaeon from marine anoxic lake Medee.</title>
        <authorList>
            <person name="Messina E."/>
            <person name="Kublanov I.V."/>
            <person name="Toshchakov S."/>
            <person name="Arcadi E."/>
            <person name="La Spada G."/>
            <person name="La Cono V."/>
            <person name="Yakimov M.M."/>
        </authorList>
    </citation>
    <scope>NUCLEOTIDE SEQUENCE [LARGE SCALE GENOMIC DNA]</scope>
    <source>
        <strain evidence="4">M27-SA2</strain>
    </source>
</reference>
<protein>
    <submittedName>
        <fullName evidence="3">C-terminal cell surface glicoprotein-periplasmic binding protein</fullName>
    </submittedName>
</protein>
<dbReference type="SMR" id="A0A0N9N5M3"/>
<evidence type="ECO:0000256" key="1">
    <source>
        <dbReference type="SAM" id="MobiDB-lite"/>
    </source>
</evidence>
<dbReference type="SUPFAM" id="SSF53807">
    <property type="entry name" value="Helical backbone' metal receptor"/>
    <property type="match status" value="1"/>
</dbReference>
<evidence type="ECO:0000313" key="3">
    <source>
        <dbReference type="EMBL" id="ALG82390.1"/>
    </source>
</evidence>
<dbReference type="PANTHER" id="PTHR30535:SF34">
    <property type="entry name" value="MOLYBDATE-BINDING PROTEIN MOLA"/>
    <property type="match status" value="1"/>
</dbReference>
<dbReference type="Pfam" id="PF01497">
    <property type="entry name" value="Peripla_BP_2"/>
    <property type="match status" value="1"/>
</dbReference>
<dbReference type="NCBIfam" id="NF045517">
    <property type="entry name" value="halo_surf_dom"/>
    <property type="match status" value="1"/>
</dbReference>
<dbReference type="AlphaFoldDB" id="A0A0N9N5M3"/>
<dbReference type="STRING" id="1604004.HLASA_1504"/>
<dbReference type="PANTHER" id="PTHR30535">
    <property type="entry name" value="VITAMIN B12-BINDING PROTEIN"/>
    <property type="match status" value="1"/>
</dbReference>
<dbReference type="InterPro" id="IPR026469">
    <property type="entry name" value="Peripla_PGF_1"/>
</dbReference>
<dbReference type="GeneID" id="26010846"/>
<dbReference type="Gene3D" id="3.40.50.1980">
    <property type="entry name" value="Nitrogenase molybdenum iron protein domain"/>
    <property type="match status" value="2"/>
</dbReference>
<dbReference type="EMBL" id="CP011564">
    <property type="protein sequence ID" value="ALG82390.1"/>
    <property type="molecule type" value="Genomic_DNA"/>
</dbReference>
<dbReference type="PATRIC" id="fig|1604004.5.peg.1578"/>
<dbReference type="InterPro" id="IPR002491">
    <property type="entry name" value="ABC_transptr_periplasmic_BD"/>
</dbReference>
<evidence type="ECO:0000313" key="4">
    <source>
        <dbReference type="Proteomes" id="UP000060390"/>
    </source>
</evidence>
<dbReference type="NCBIfam" id="TIGR04281">
    <property type="entry name" value="peripla_PGF_1"/>
    <property type="match status" value="1"/>
</dbReference>
<dbReference type="RefSeq" id="WP_054519758.1">
    <property type="nucleotide sequence ID" value="NZ_CP011564.1"/>
</dbReference>
<feature type="compositionally biased region" description="Low complexity" evidence="1">
    <location>
        <begin position="983"/>
        <end position="1022"/>
    </location>
</feature>
<dbReference type="Pfam" id="PF25162">
    <property type="entry name" value="DUF7827"/>
    <property type="match status" value="1"/>
</dbReference>